<accession>A0A7M5WX22</accession>
<reference evidence="1" key="1">
    <citation type="submission" date="2021-01" db="UniProtKB">
        <authorList>
            <consortium name="EnsemblMetazoa"/>
        </authorList>
    </citation>
    <scope>IDENTIFICATION</scope>
</reference>
<organism evidence="1 2">
    <name type="scientific">Clytia hemisphaerica</name>
    <dbReference type="NCBI Taxonomy" id="252671"/>
    <lineage>
        <taxon>Eukaryota</taxon>
        <taxon>Metazoa</taxon>
        <taxon>Cnidaria</taxon>
        <taxon>Hydrozoa</taxon>
        <taxon>Hydroidolina</taxon>
        <taxon>Leptothecata</taxon>
        <taxon>Obeliida</taxon>
        <taxon>Clytiidae</taxon>
        <taxon>Clytia</taxon>
    </lineage>
</organism>
<keyword evidence="2" id="KW-1185">Reference proteome</keyword>
<dbReference type="PANTHER" id="PTHR47510">
    <property type="entry name" value="REVERSE TRANSCRIPTASE DOMAIN-CONTAINING PROTEIN"/>
    <property type="match status" value="1"/>
</dbReference>
<proteinExistence type="predicted"/>
<dbReference type="PANTHER" id="PTHR47510:SF3">
    <property type="entry name" value="ENDO_EXONUCLEASE_PHOSPHATASE DOMAIN-CONTAINING PROTEIN"/>
    <property type="match status" value="1"/>
</dbReference>
<dbReference type="EnsemblMetazoa" id="CLYHEMT014384.2">
    <property type="protein sequence ID" value="CLYHEMP014384.2"/>
    <property type="gene ID" value="CLYHEMG014384"/>
</dbReference>
<dbReference type="AlphaFoldDB" id="A0A7M5WX22"/>
<protein>
    <submittedName>
        <fullName evidence="1">Uncharacterized protein</fullName>
    </submittedName>
</protein>
<dbReference type="EnsemblMetazoa" id="CLYHEMT014385.1">
    <property type="protein sequence ID" value="CLYHEMP014385.1"/>
    <property type="gene ID" value="CLYHEMG014385"/>
</dbReference>
<sequence length="349" mass="40443">MNFFLYRCDRITETTATLIDVILTTDASNISCSQVINCSMSDHDIVACCRKLNHFKYEPETIKCRDFSKYNVDTINNELLNVDWNVVYSTTCPVNALTHLLSILKETLSNHAPIITKRIKGKPSPWMTEDLKKQMNTRDQLNRRAKKSRNNYDWQSYRRKKNFVKNEIIRAKRNHFKNELKENANNPDRFWKIVKKIFPVNNKSNVITKSFNLSDGKTTTDEDTISDGFCKFYSSIAKNLKEKSFLLKNFLWSYATPNNRYSTLPNFKLSRVSDIQVLKYLKNLKRKCATGLDDLPASYLKDIAYVIAKPLTHTINNSISTGIVPNELKSARITPIFKSGNNGQFENYR</sequence>
<name>A0A7M5WX22_9CNID</name>
<dbReference type="Proteomes" id="UP000594262">
    <property type="component" value="Unplaced"/>
</dbReference>
<evidence type="ECO:0000313" key="2">
    <source>
        <dbReference type="Proteomes" id="UP000594262"/>
    </source>
</evidence>
<dbReference type="EnsemblMetazoa" id="CLYHEMT014384.1">
    <property type="protein sequence ID" value="CLYHEMP014384.1"/>
    <property type="gene ID" value="CLYHEMG014384"/>
</dbReference>
<dbReference type="OrthoDB" id="6021789at2759"/>
<evidence type="ECO:0000313" key="1">
    <source>
        <dbReference type="EnsemblMetazoa" id="CLYHEMP014385.1"/>
    </source>
</evidence>